<feature type="compositionally biased region" description="Basic and acidic residues" evidence="1">
    <location>
        <begin position="16"/>
        <end position="25"/>
    </location>
</feature>
<evidence type="ECO:0000256" key="1">
    <source>
        <dbReference type="SAM" id="MobiDB-lite"/>
    </source>
</evidence>
<keyword evidence="2" id="KW-1133">Transmembrane helix</keyword>
<evidence type="ECO:0000313" key="5">
    <source>
        <dbReference type="Proteomes" id="UP000516349"/>
    </source>
</evidence>
<dbReference type="KEGG" id="ebla:JGUZn3_21720"/>
<proteinExistence type="predicted"/>
<dbReference type="AlphaFoldDB" id="A0A7H1NUB4"/>
<keyword evidence="5" id="KW-1185">Reference proteome</keyword>
<feature type="compositionally biased region" description="Basic and acidic residues" evidence="1">
    <location>
        <begin position="192"/>
        <end position="208"/>
    </location>
</feature>
<feature type="compositionally biased region" description="Basic and acidic residues" evidence="1">
    <location>
        <begin position="263"/>
        <end position="302"/>
    </location>
</feature>
<evidence type="ECO:0000313" key="4">
    <source>
        <dbReference type="EMBL" id="QNT79374.1"/>
    </source>
</evidence>
<sequence length="385" mass="41550">MAPSNSPYQDPNLRPPSKEEGEREPPPYSGNGEGRPLHLPPESSGFSRERMGISYDDEENEVEYDRRPRGGFLSDLLPEGISASKVIYGLLGVMGVVVVAFGVSSIFVRHKGGVPIFAPPAMPVKVKPANPGGMQPSGMIAIGDTSSDKVILAPPPETPHPEQLSSQYNKLTGADQKKTGSDSPTEDIPPSEGKEIGASDKKEPEENTGHPGQSSEKGAEESSNISEKTDSKEKESFLTKDTPKEASHKSDTLNKQSSLEESSQSKEKIQSKEETQGKEKTSSSEAEKKQAASAEEKAEKPVHKGKYAVQLGALNSAETAQKTWEQLKSKAPDLMEGRIPVIQKISSNGKTFYRLRTKGFLTSAQAAEFCRQISTKGAFCTVANF</sequence>
<accession>A0A7H1NUB4</accession>
<dbReference type="PROSITE" id="PS51724">
    <property type="entry name" value="SPOR"/>
    <property type="match status" value="1"/>
</dbReference>
<keyword evidence="2" id="KW-0472">Membrane</keyword>
<feature type="compositionally biased region" description="Basic and acidic residues" evidence="1">
    <location>
        <begin position="227"/>
        <end position="252"/>
    </location>
</feature>
<dbReference type="EMBL" id="CP060244">
    <property type="protein sequence ID" value="QNT79374.1"/>
    <property type="molecule type" value="Genomic_DNA"/>
</dbReference>
<gene>
    <name evidence="4" type="ORF">JGUZn3_21720</name>
</gene>
<dbReference type="Pfam" id="PF05036">
    <property type="entry name" value="SPOR"/>
    <property type="match status" value="1"/>
</dbReference>
<feature type="compositionally biased region" description="Polar residues" evidence="1">
    <location>
        <begin position="210"/>
        <end position="226"/>
    </location>
</feature>
<dbReference type="InterPro" id="IPR036680">
    <property type="entry name" value="SPOR-like_sf"/>
</dbReference>
<reference evidence="4 5" key="1">
    <citation type="submission" date="2020-08" db="EMBL/GenBank/DDBJ databases">
        <title>Complete genome sequence of Entomobacter blattae G55GP.</title>
        <authorList>
            <person name="Poehlein A."/>
            <person name="Guzman J."/>
            <person name="Daniel R."/>
            <person name="Vilcinskas A."/>
        </authorList>
    </citation>
    <scope>NUCLEOTIDE SEQUENCE [LARGE SCALE GENOMIC DNA]</scope>
    <source>
        <strain evidence="4 5">G55GP</strain>
    </source>
</reference>
<feature type="region of interest" description="Disordered" evidence="1">
    <location>
        <begin position="1"/>
        <end position="68"/>
    </location>
</feature>
<dbReference type="GO" id="GO:0042834">
    <property type="term" value="F:peptidoglycan binding"/>
    <property type="evidence" value="ECO:0007669"/>
    <property type="project" value="InterPro"/>
</dbReference>
<dbReference type="RefSeq" id="WP_203413544.1">
    <property type="nucleotide sequence ID" value="NZ_CP060244.1"/>
</dbReference>
<dbReference type="InterPro" id="IPR007730">
    <property type="entry name" value="SPOR-like_dom"/>
</dbReference>
<feature type="transmembrane region" description="Helical" evidence="2">
    <location>
        <begin position="86"/>
        <end position="108"/>
    </location>
</feature>
<dbReference type="Proteomes" id="UP000516349">
    <property type="component" value="Chromosome"/>
</dbReference>
<evidence type="ECO:0000256" key="2">
    <source>
        <dbReference type="SAM" id="Phobius"/>
    </source>
</evidence>
<feature type="region of interest" description="Disordered" evidence="1">
    <location>
        <begin position="173"/>
        <end position="304"/>
    </location>
</feature>
<organism evidence="4 5">
    <name type="scientific">Entomobacter blattae</name>
    <dbReference type="NCBI Taxonomy" id="2762277"/>
    <lineage>
        <taxon>Bacteria</taxon>
        <taxon>Pseudomonadati</taxon>
        <taxon>Pseudomonadota</taxon>
        <taxon>Alphaproteobacteria</taxon>
        <taxon>Acetobacterales</taxon>
        <taxon>Acetobacteraceae</taxon>
        <taxon>Entomobacter</taxon>
    </lineage>
</organism>
<protein>
    <submittedName>
        <fullName evidence="4">Sporulation related domain protein</fullName>
    </submittedName>
</protein>
<keyword evidence="2" id="KW-0812">Transmembrane</keyword>
<feature type="domain" description="SPOR" evidence="3">
    <location>
        <begin position="301"/>
        <end position="385"/>
    </location>
</feature>
<evidence type="ECO:0000259" key="3">
    <source>
        <dbReference type="PROSITE" id="PS51724"/>
    </source>
</evidence>
<dbReference type="Gene3D" id="3.30.70.1070">
    <property type="entry name" value="Sporulation related repeat"/>
    <property type="match status" value="1"/>
</dbReference>
<dbReference type="SUPFAM" id="SSF110997">
    <property type="entry name" value="Sporulation related repeat"/>
    <property type="match status" value="1"/>
</dbReference>
<name>A0A7H1NUB4_9PROT</name>